<organism evidence="9 10">
    <name type="scientific">Teladorsagia circumcincta</name>
    <name type="common">Brown stomach worm</name>
    <name type="synonym">Ostertagia circumcincta</name>
    <dbReference type="NCBI Taxonomy" id="45464"/>
    <lineage>
        <taxon>Eukaryota</taxon>
        <taxon>Metazoa</taxon>
        <taxon>Ecdysozoa</taxon>
        <taxon>Nematoda</taxon>
        <taxon>Chromadorea</taxon>
        <taxon>Rhabditida</taxon>
        <taxon>Rhabditina</taxon>
        <taxon>Rhabditomorpha</taxon>
        <taxon>Strongyloidea</taxon>
        <taxon>Trichostrongylidae</taxon>
        <taxon>Teladorsagia</taxon>
    </lineage>
</organism>
<protein>
    <submittedName>
        <fullName evidence="9">CP2 transcription factor</fullName>
    </submittedName>
</protein>
<evidence type="ECO:0000256" key="7">
    <source>
        <dbReference type="SAM" id="MobiDB-lite"/>
    </source>
</evidence>
<dbReference type="PROSITE" id="PS51968">
    <property type="entry name" value="GRH_CP2_DB"/>
    <property type="match status" value="1"/>
</dbReference>
<dbReference type="AlphaFoldDB" id="A0A2G9UKG7"/>
<dbReference type="InterPro" id="IPR007604">
    <property type="entry name" value="CP2"/>
</dbReference>
<evidence type="ECO:0000256" key="3">
    <source>
        <dbReference type="ARBA" id="ARBA00023125"/>
    </source>
</evidence>
<dbReference type="InterPro" id="IPR040167">
    <property type="entry name" value="TF_CP2-like"/>
</dbReference>
<evidence type="ECO:0000256" key="4">
    <source>
        <dbReference type="ARBA" id="ARBA00023163"/>
    </source>
</evidence>
<dbReference type="Pfam" id="PF25416">
    <property type="entry name" value="GRHL1_C"/>
    <property type="match status" value="1"/>
</dbReference>
<dbReference type="EMBL" id="KZ346439">
    <property type="protein sequence ID" value="PIO69990.1"/>
    <property type="molecule type" value="Genomic_DNA"/>
</dbReference>
<dbReference type="GO" id="GO:0001228">
    <property type="term" value="F:DNA-binding transcription activator activity, RNA polymerase II-specific"/>
    <property type="evidence" value="ECO:0007669"/>
    <property type="project" value="TreeGrafter"/>
</dbReference>
<evidence type="ECO:0000259" key="8">
    <source>
        <dbReference type="PROSITE" id="PS51968"/>
    </source>
</evidence>
<evidence type="ECO:0000313" key="9">
    <source>
        <dbReference type="EMBL" id="PIO69990.1"/>
    </source>
</evidence>
<accession>A0A2G9UKG7</accession>
<dbReference type="PANTHER" id="PTHR11037:SF20">
    <property type="entry name" value="PROTEIN GRAINYHEAD"/>
    <property type="match status" value="1"/>
</dbReference>
<feature type="domain" description="Grh/CP2 DB" evidence="8">
    <location>
        <begin position="313"/>
        <end position="541"/>
    </location>
</feature>
<dbReference type="GO" id="GO:0000978">
    <property type="term" value="F:RNA polymerase II cis-regulatory region sequence-specific DNA binding"/>
    <property type="evidence" value="ECO:0007669"/>
    <property type="project" value="TreeGrafter"/>
</dbReference>
<keyword evidence="5 6" id="KW-0539">Nucleus</keyword>
<keyword evidence="4" id="KW-0804">Transcription</keyword>
<evidence type="ECO:0000256" key="6">
    <source>
        <dbReference type="PROSITE-ProRule" id="PRU01313"/>
    </source>
</evidence>
<reference evidence="9 10" key="1">
    <citation type="submission" date="2015-09" db="EMBL/GenBank/DDBJ databases">
        <title>Draft genome of the parasitic nematode Teladorsagia circumcincta isolate WARC Sus (inbred).</title>
        <authorList>
            <person name="Mitreva M."/>
        </authorList>
    </citation>
    <scope>NUCLEOTIDE SEQUENCE [LARGE SCALE GENOMIC DNA]</scope>
    <source>
        <strain evidence="9 10">S</strain>
    </source>
</reference>
<keyword evidence="10" id="KW-1185">Reference proteome</keyword>
<evidence type="ECO:0000256" key="2">
    <source>
        <dbReference type="ARBA" id="ARBA00023015"/>
    </source>
</evidence>
<keyword evidence="3 6" id="KW-0238">DNA-binding</keyword>
<gene>
    <name evidence="9" type="ORF">TELCIR_08176</name>
</gene>
<comment type="subcellular location">
    <subcellularLocation>
        <location evidence="1 6">Nucleus</location>
    </subcellularLocation>
</comment>
<evidence type="ECO:0000256" key="1">
    <source>
        <dbReference type="ARBA" id="ARBA00004123"/>
    </source>
</evidence>
<feature type="region of interest" description="Disordered" evidence="7">
    <location>
        <begin position="494"/>
        <end position="518"/>
    </location>
</feature>
<dbReference type="PANTHER" id="PTHR11037">
    <property type="entry name" value="TRANSCRIPTION FACTOR CP2"/>
    <property type="match status" value="1"/>
</dbReference>
<evidence type="ECO:0000256" key="5">
    <source>
        <dbReference type="ARBA" id="ARBA00023242"/>
    </source>
</evidence>
<evidence type="ECO:0000313" key="10">
    <source>
        <dbReference type="Proteomes" id="UP000230423"/>
    </source>
</evidence>
<proteinExistence type="predicted"/>
<dbReference type="Proteomes" id="UP000230423">
    <property type="component" value="Unassembled WGS sequence"/>
</dbReference>
<name>A0A2G9UKG7_TELCI</name>
<dbReference type="GO" id="GO:0005634">
    <property type="term" value="C:nucleus"/>
    <property type="evidence" value="ECO:0007669"/>
    <property type="project" value="UniProtKB-SubCell"/>
</dbReference>
<keyword evidence="2" id="KW-0805">Transcription regulation</keyword>
<dbReference type="OrthoDB" id="7680836at2759"/>
<sequence length="677" mass="76337">MVFADAGDPEPNEADETRLIWVAELPESQIEFFYRLPLVHCGYGKNFEFDPLSLSLGFTDDLLNDIIFPGGIPRQISDCNSRSNTKEAHRLAYGTLKSERRRGVVGCGMKLGFDSNVVATMSQFQLEQSSVIKTAPPGRQLEFSPKNEPIDLAPLTQSNLQDLSKMQPIDLNYYNTNYQRAYEYAAIGLGGHNQSSLIPAPSTAGQLYYGFPNGVVQQDWGRPMDTYTAYPRATTLQYNPQDASGTTTAAQEQRSVYKSVDMPSPVDSGIGADLSMITGTKEEFFQTDTMLDRSAERALSHRDSPVVIPKLHNPLGFQYVLEAPISTSVRKEDDRMTYVNKGQFYTVSLDYIPDINKPLKSVTVKSQLMIVFREDKTYEEEIKTWQFWHSRQHSAKQRILEVDSKNSSGMIGQIEEIAHNAVQFYWNPSENGVKISIATQCLSTDFSNQKGVKGLPLHVQIDTYDGDNDKQPFHRGYCQIKVFCDKGAERKLRDEDKRNQKRKLAGALSGRKKTDGEYHEPCERSEFYHMRELDKPAALFIAPDEYDSRYLDGTSIGYDGLSDMEPVAKRPRPSERIMLYVRKRDDQIYTPLHVIPPSLDGLAQAVAHKFGIDSQKISGLYKRCAKGVTVKMDDDMLRHYCNEDTFILDVEAAPEDSTCFAATLVEIMPPQYQSSSG</sequence>
<dbReference type="Pfam" id="PF04516">
    <property type="entry name" value="CP2"/>
    <property type="match status" value="1"/>
</dbReference>
<dbReference type="InterPro" id="IPR057520">
    <property type="entry name" value="GRHL1/CP2_C"/>
</dbReference>